<dbReference type="Pfam" id="PF12680">
    <property type="entry name" value="SnoaL_2"/>
    <property type="match status" value="1"/>
</dbReference>
<organism evidence="2 3">
    <name type="scientific">Dactylosporangium maewongense</name>
    <dbReference type="NCBI Taxonomy" id="634393"/>
    <lineage>
        <taxon>Bacteria</taxon>
        <taxon>Bacillati</taxon>
        <taxon>Actinomycetota</taxon>
        <taxon>Actinomycetes</taxon>
        <taxon>Micromonosporales</taxon>
        <taxon>Micromonosporaceae</taxon>
        <taxon>Dactylosporangium</taxon>
    </lineage>
</organism>
<accession>A0ABP4N4W6</accession>
<dbReference type="InterPro" id="IPR037401">
    <property type="entry name" value="SnoaL-like"/>
</dbReference>
<dbReference type="InterPro" id="IPR032710">
    <property type="entry name" value="NTF2-like_dom_sf"/>
</dbReference>
<keyword evidence="3" id="KW-1185">Reference proteome</keyword>
<dbReference type="Gene3D" id="3.10.450.50">
    <property type="match status" value="1"/>
</dbReference>
<feature type="domain" description="SnoaL-like" evidence="1">
    <location>
        <begin position="27"/>
        <end position="136"/>
    </location>
</feature>
<reference evidence="3" key="1">
    <citation type="journal article" date="2019" name="Int. J. Syst. Evol. Microbiol.">
        <title>The Global Catalogue of Microorganisms (GCM) 10K type strain sequencing project: providing services to taxonomists for standard genome sequencing and annotation.</title>
        <authorList>
            <consortium name="The Broad Institute Genomics Platform"/>
            <consortium name="The Broad Institute Genome Sequencing Center for Infectious Disease"/>
            <person name="Wu L."/>
            <person name="Ma J."/>
        </authorList>
    </citation>
    <scope>NUCLEOTIDE SEQUENCE [LARGE SCALE GENOMIC DNA]</scope>
    <source>
        <strain evidence="3">JCM 15933</strain>
    </source>
</reference>
<evidence type="ECO:0000259" key="1">
    <source>
        <dbReference type="Pfam" id="PF12680"/>
    </source>
</evidence>
<proteinExistence type="predicted"/>
<evidence type="ECO:0000313" key="2">
    <source>
        <dbReference type="EMBL" id="GAA1555610.1"/>
    </source>
</evidence>
<gene>
    <name evidence="2" type="ORF">GCM10009827_090490</name>
</gene>
<comment type="caution">
    <text evidence="2">The sequence shown here is derived from an EMBL/GenBank/DDBJ whole genome shotgun (WGS) entry which is preliminary data.</text>
</comment>
<protein>
    <recommendedName>
        <fullName evidence="1">SnoaL-like domain-containing protein</fullName>
    </recommendedName>
</protein>
<name>A0ABP4N4W6_9ACTN</name>
<dbReference type="Proteomes" id="UP001501470">
    <property type="component" value="Unassembled WGS sequence"/>
</dbReference>
<sequence length="166" mass="19149">MSVEMDAGSPELIREAIIARNNATVDQHFHNENPEGIDLAIAVYTDDIIWEVPARGLLLKDKAEVKAEYLKIFDAMHVHRITNLYRFATEEWVFDDSIFEITVKTDGFRNCPFPPGTRCSMRLIHAFQMRDGKICRENGYELWRRADDTDRVNDDIPADAKVTVFD</sequence>
<dbReference type="RefSeq" id="WP_344510508.1">
    <property type="nucleotide sequence ID" value="NZ_BAAAQD010000025.1"/>
</dbReference>
<dbReference type="SUPFAM" id="SSF54427">
    <property type="entry name" value="NTF2-like"/>
    <property type="match status" value="1"/>
</dbReference>
<evidence type="ECO:0000313" key="3">
    <source>
        <dbReference type="Proteomes" id="UP001501470"/>
    </source>
</evidence>
<dbReference type="EMBL" id="BAAAQD010000025">
    <property type="protein sequence ID" value="GAA1555610.1"/>
    <property type="molecule type" value="Genomic_DNA"/>
</dbReference>